<keyword evidence="3" id="KW-1185">Reference proteome</keyword>
<name>A0A917GI52_9MICC</name>
<accession>A0A917GI52</accession>
<dbReference type="AlphaFoldDB" id="A0A917GI52"/>
<feature type="domain" description="DUF3427" evidence="1">
    <location>
        <begin position="1"/>
        <end position="90"/>
    </location>
</feature>
<gene>
    <name evidence="2" type="ORF">GCM10011374_06940</name>
</gene>
<proteinExistence type="predicted"/>
<dbReference type="Proteomes" id="UP000638848">
    <property type="component" value="Unassembled WGS sequence"/>
</dbReference>
<evidence type="ECO:0000313" key="3">
    <source>
        <dbReference type="Proteomes" id="UP000638848"/>
    </source>
</evidence>
<sequence>MYKDYALSETLFHWESQNQTTPESPVGQRYQHHARQGSSIMLFVRETQTNEAGTSPYVFLGPVDYVSHEGSKPMSIIWRLRRPMPPTVFTAASTVAPSAATLDA</sequence>
<evidence type="ECO:0000313" key="2">
    <source>
        <dbReference type="EMBL" id="GGG47158.1"/>
    </source>
</evidence>
<dbReference type="InterPro" id="IPR021835">
    <property type="entry name" value="DUF3427"/>
</dbReference>
<dbReference type="EMBL" id="BMEQ01000002">
    <property type="protein sequence ID" value="GGG47158.1"/>
    <property type="molecule type" value="Genomic_DNA"/>
</dbReference>
<reference evidence="2" key="1">
    <citation type="journal article" date="2014" name="Int. J. Syst. Evol. Microbiol.">
        <title>Complete genome sequence of Corynebacterium casei LMG S-19264T (=DSM 44701T), isolated from a smear-ripened cheese.</title>
        <authorList>
            <consortium name="US DOE Joint Genome Institute (JGI-PGF)"/>
            <person name="Walter F."/>
            <person name="Albersmeier A."/>
            <person name="Kalinowski J."/>
            <person name="Ruckert C."/>
        </authorList>
    </citation>
    <scope>NUCLEOTIDE SEQUENCE</scope>
    <source>
        <strain evidence="2">CGMCC 1.12187</strain>
    </source>
</reference>
<dbReference type="Pfam" id="PF11907">
    <property type="entry name" value="DUF3427"/>
    <property type="match status" value="1"/>
</dbReference>
<protein>
    <recommendedName>
        <fullName evidence="1">DUF3427 domain-containing protein</fullName>
    </recommendedName>
</protein>
<comment type="caution">
    <text evidence="2">The sequence shown here is derived from an EMBL/GenBank/DDBJ whole genome shotgun (WGS) entry which is preliminary data.</text>
</comment>
<reference evidence="2" key="2">
    <citation type="submission" date="2020-09" db="EMBL/GenBank/DDBJ databases">
        <authorList>
            <person name="Sun Q."/>
            <person name="Zhou Y."/>
        </authorList>
    </citation>
    <scope>NUCLEOTIDE SEQUENCE</scope>
    <source>
        <strain evidence="2">CGMCC 1.12187</strain>
    </source>
</reference>
<evidence type="ECO:0000259" key="1">
    <source>
        <dbReference type="Pfam" id="PF11907"/>
    </source>
</evidence>
<organism evidence="2 3">
    <name type="scientific">Kocuria dechangensis</name>
    <dbReference type="NCBI Taxonomy" id="1176249"/>
    <lineage>
        <taxon>Bacteria</taxon>
        <taxon>Bacillati</taxon>
        <taxon>Actinomycetota</taxon>
        <taxon>Actinomycetes</taxon>
        <taxon>Micrococcales</taxon>
        <taxon>Micrococcaceae</taxon>
        <taxon>Kocuria</taxon>
    </lineage>
</organism>